<evidence type="ECO:0000256" key="10">
    <source>
        <dbReference type="SAM" id="Coils"/>
    </source>
</evidence>
<feature type="region of interest" description="Disordered" evidence="11">
    <location>
        <begin position="1"/>
        <end position="42"/>
    </location>
</feature>
<dbReference type="GO" id="GO:0005952">
    <property type="term" value="C:cAMP-dependent protein kinase complex"/>
    <property type="evidence" value="ECO:0007669"/>
    <property type="project" value="InterPro"/>
</dbReference>
<evidence type="ECO:0000256" key="7">
    <source>
        <dbReference type="ARBA" id="ARBA00022801"/>
    </source>
</evidence>
<feature type="domain" description="Cyclic nucleotide-binding" evidence="12">
    <location>
        <begin position="807"/>
        <end position="907"/>
    </location>
</feature>
<keyword evidence="8" id="KW-0460">Magnesium</keyword>
<dbReference type="InterPro" id="IPR050503">
    <property type="entry name" value="cAMP-dep_PK_reg_su-like"/>
</dbReference>
<dbReference type="SMART" id="SM00100">
    <property type="entry name" value="cNMP"/>
    <property type="match status" value="2"/>
</dbReference>
<dbReference type="InterPro" id="IPR036866">
    <property type="entry name" value="RibonucZ/Hydroxyglut_hydro"/>
</dbReference>
<dbReference type="PROSITE" id="PS50042">
    <property type="entry name" value="CNMP_BINDING_3"/>
    <property type="match status" value="2"/>
</dbReference>
<comment type="similarity">
    <text evidence="9">Belongs to the metallo-beta-lactamase superfamily. cNMP phosphodiesterase family.</text>
</comment>
<dbReference type="PANTHER" id="PTHR11635">
    <property type="entry name" value="CAMP-DEPENDENT PROTEIN KINASE REGULATORY CHAIN"/>
    <property type="match status" value="1"/>
</dbReference>
<dbReference type="Gene3D" id="2.60.120.10">
    <property type="entry name" value="Jelly Rolls"/>
    <property type="match status" value="2"/>
</dbReference>
<evidence type="ECO:0000256" key="5">
    <source>
        <dbReference type="ARBA" id="ARBA00022737"/>
    </source>
</evidence>
<dbReference type="CDD" id="cd00038">
    <property type="entry name" value="CAP_ED"/>
    <property type="match status" value="2"/>
</dbReference>
<dbReference type="SMART" id="SM00849">
    <property type="entry name" value="Lactamase_B"/>
    <property type="match status" value="1"/>
</dbReference>
<dbReference type="Pfam" id="PF00027">
    <property type="entry name" value="cNMP_binding"/>
    <property type="match status" value="1"/>
</dbReference>
<name>A0A7S0J6K5_9EUKA</name>
<dbReference type="EMBL" id="HBER01034256">
    <property type="protein sequence ID" value="CAD8541983.1"/>
    <property type="molecule type" value="Transcribed_RNA"/>
</dbReference>
<comment type="subcellular location">
    <subcellularLocation>
        <location evidence="2">Cytoplasm</location>
    </subcellularLocation>
</comment>
<dbReference type="Pfam" id="PF23023">
    <property type="entry name" value="Anti-Pycsar_Apyc1"/>
    <property type="match status" value="1"/>
</dbReference>
<dbReference type="CDD" id="cd07738">
    <property type="entry name" value="DdPDE5-like_MBL-fold"/>
    <property type="match status" value="1"/>
</dbReference>
<dbReference type="GO" id="GO:0005829">
    <property type="term" value="C:cytosol"/>
    <property type="evidence" value="ECO:0007669"/>
    <property type="project" value="TreeGrafter"/>
</dbReference>
<accession>A0A7S0J6K5</accession>
<dbReference type="SUPFAM" id="SSF56281">
    <property type="entry name" value="Metallo-hydrolase/oxidoreductase"/>
    <property type="match status" value="1"/>
</dbReference>
<feature type="coiled-coil region" evidence="10">
    <location>
        <begin position="48"/>
        <end position="78"/>
    </location>
</feature>
<evidence type="ECO:0000256" key="11">
    <source>
        <dbReference type="SAM" id="MobiDB-lite"/>
    </source>
</evidence>
<proteinExistence type="inferred from homology"/>
<evidence type="ECO:0000256" key="3">
    <source>
        <dbReference type="ARBA" id="ARBA00022490"/>
    </source>
</evidence>
<reference evidence="13" key="1">
    <citation type="submission" date="2021-01" db="EMBL/GenBank/DDBJ databases">
        <authorList>
            <person name="Corre E."/>
            <person name="Pelletier E."/>
            <person name="Niang G."/>
            <person name="Scheremetjew M."/>
            <person name="Finn R."/>
            <person name="Kale V."/>
            <person name="Holt S."/>
            <person name="Cochrane G."/>
            <person name="Meng A."/>
            <person name="Brown T."/>
            <person name="Cohen L."/>
        </authorList>
    </citation>
    <scope>NUCLEOTIDE SEQUENCE</scope>
    <source>
        <strain evidence="13">RCC1130</strain>
    </source>
</reference>
<feature type="domain" description="Cyclic nucleotide-binding" evidence="12">
    <location>
        <begin position="680"/>
        <end position="794"/>
    </location>
</feature>
<dbReference type="AlphaFoldDB" id="A0A7S0J6K5"/>
<keyword evidence="5" id="KW-0677">Repeat</keyword>
<evidence type="ECO:0000256" key="9">
    <source>
        <dbReference type="ARBA" id="ARBA00061002"/>
    </source>
</evidence>
<dbReference type="GO" id="GO:0016787">
    <property type="term" value="F:hydrolase activity"/>
    <property type="evidence" value="ECO:0007669"/>
    <property type="project" value="UniProtKB-KW"/>
</dbReference>
<sequence length="924" mass="103175">MGCMGSRPAGGTGHPPAPREAQSKLPASLSSEMGRNSRRKSAHFEVDAAALLSRLEALDEERHEVAEQMQRLQAAELQEGAMDEPQMAQRLRFSRNEHGSHGSNSKGDSSWTSRRTTNLRDDNRRNSQQQQRISAYIRTTRMDDHDIEQRPSNVNELIEMILRGRERARYNLRSIEAGSSVVGASGATIYLPRGGVYVKTKYGAVQFGLPPETIKDSMLMNLDVPAIFVVPKERFNLKFGTNTCEVEFPAYWNFFIKGSTTRLCCSSEAANVIKQVMDEVLEGPTEENLFTEDEYSMFCDGTIYDARPDHLREINYFKEPRNGRVISTATLLNFAIFEYNDDGELEVKLPCEGGTFSVVDTGSAYQVVVDGEVVASVNGYLASAIADPPHILMPSRSTRSLNSMEEFETPDFGVTVLGSADGFTANGTTAGFVLWMRGRGILVDPPAHSAHYLRFNGISSRKITHVILTHCHADHDAGTFQKILLEQRVTVMTTKTIMAAFIRKYALVSSMPEEFLLRLFVFHSVKIAEAVHFQGGTLKFFYSLHALPCIGFRAELAGKSITYSGDTYYDPEGLLQLQQRDVISEQRRLSLLHDASVQESDLLLHEAGIPPIHTPASALQQLPASIRKNLRIIHVSDKRAEEAGFEKVQSGFENTIQLVVPASQHAHATTILQILLSTDLFRSLDVATAIDVLQVTRERQYSIGDIISTSGSPGDFLRIIRAGTVSLDRDGHQRELRFCDYFGEIALLTDGVHSETAIAATRVEMIEISKVDTQYLMSRRPNLKERIMRRAKLRDGASWASIAANSVFASFSMSQVTQLQSVMREESVKAGQAVWRKGERVKDVVLVCEGKFNFKELMARDVEPFMQGALLVDVYALEHKHKHQLNFVAMTDGKIFRIGGEDMLDFLDNNPGAFIWMRDSVTIF</sequence>
<feature type="region of interest" description="Disordered" evidence="11">
    <location>
        <begin position="95"/>
        <end position="131"/>
    </location>
</feature>
<protein>
    <recommendedName>
        <fullName evidence="12">Cyclic nucleotide-binding domain-containing protein</fullName>
    </recommendedName>
</protein>
<evidence type="ECO:0000256" key="1">
    <source>
        <dbReference type="ARBA" id="ARBA00001946"/>
    </source>
</evidence>
<keyword evidence="6" id="KW-0547">Nucleotide-binding</keyword>
<dbReference type="InterPro" id="IPR001279">
    <property type="entry name" value="Metallo-B-lactamas"/>
</dbReference>
<dbReference type="FunFam" id="3.60.15.10:FF:000029">
    <property type="entry name" value="Cyclic nucleotide-binding domain protein"/>
    <property type="match status" value="1"/>
</dbReference>
<keyword evidence="7" id="KW-0378">Hydrolase</keyword>
<keyword evidence="4" id="KW-0479">Metal-binding</keyword>
<evidence type="ECO:0000256" key="6">
    <source>
        <dbReference type="ARBA" id="ARBA00022741"/>
    </source>
</evidence>
<organism evidence="13">
    <name type="scientific">Calcidiscus leptoporus</name>
    <dbReference type="NCBI Taxonomy" id="127549"/>
    <lineage>
        <taxon>Eukaryota</taxon>
        <taxon>Haptista</taxon>
        <taxon>Haptophyta</taxon>
        <taxon>Prymnesiophyceae</taxon>
        <taxon>Coccolithales</taxon>
        <taxon>Calcidiscaceae</taxon>
        <taxon>Calcidiscus</taxon>
    </lineage>
</organism>
<keyword evidence="3" id="KW-0963">Cytoplasm</keyword>
<evidence type="ECO:0000256" key="4">
    <source>
        <dbReference type="ARBA" id="ARBA00022723"/>
    </source>
</evidence>
<comment type="cofactor">
    <cofactor evidence="1">
        <name>Mg(2+)</name>
        <dbReference type="ChEBI" id="CHEBI:18420"/>
    </cofactor>
</comment>
<evidence type="ECO:0000256" key="2">
    <source>
        <dbReference type="ARBA" id="ARBA00004496"/>
    </source>
</evidence>
<keyword evidence="10" id="KW-0175">Coiled coil</keyword>
<dbReference type="GO" id="GO:0046872">
    <property type="term" value="F:metal ion binding"/>
    <property type="evidence" value="ECO:0007669"/>
    <property type="project" value="UniProtKB-KW"/>
</dbReference>
<evidence type="ECO:0000256" key="8">
    <source>
        <dbReference type="ARBA" id="ARBA00022842"/>
    </source>
</evidence>
<dbReference type="GO" id="GO:0004862">
    <property type="term" value="F:cAMP-dependent protein kinase inhibitor activity"/>
    <property type="evidence" value="ECO:0007669"/>
    <property type="project" value="TreeGrafter"/>
</dbReference>
<dbReference type="InterPro" id="IPR018490">
    <property type="entry name" value="cNMP-bd_dom_sf"/>
</dbReference>
<evidence type="ECO:0000259" key="12">
    <source>
        <dbReference type="PROSITE" id="PS50042"/>
    </source>
</evidence>
<dbReference type="Gene3D" id="3.60.15.10">
    <property type="entry name" value="Ribonuclease Z/Hydroxyacylglutathione hydrolase-like"/>
    <property type="match status" value="1"/>
</dbReference>
<evidence type="ECO:0000313" key="13">
    <source>
        <dbReference type="EMBL" id="CAD8541983.1"/>
    </source>
</evidence>
<dbReference type="GO" id="GO:0030552">
    <property type="term" value="F:cAMP binding"/>
    <property type="evidence" value="ECO:0007669"/>
    <property type="project" value="TreeGrafter"/>
</dbReference>
<dbReference type="GO" id="GO:0034236">
    <property type="term" value="F:protein kinase A catalytic subunit binding"/>
    <property type="evidence" value="ECO:0007669"/>
    <property type="project" value="TreeGrafter"/>
</dbReference>
<dbReference type="PANTHER" id="PTHR11635:SF152">
    <property type="entry name" value="CAMP-DEPENDENT PROTEIN KINASE TYPE I REGULATORY SUBUNIT-RELATED"/>
    <property type="match status" value="1"/>
</dbReference>
<dbReference type="InterPro" id="IPR014710">
    <property type="entry name" value="RmlC-like_jellyroll"/>
</dbReference>
<feature type="compositionally biased region" description="Polar residues" evidence="11">
    <location>
        <begin position="101"/>
        <end position="111"/>
    </location>
</feature>
<dbReference type="InterPro" id="IPR000595">
    <property type="entry name" value="cNMP-bd_dom"/>
</dbReference>
<gene>
    <name evidence="13" type="ORF">CLEP1334_LOCUS17269</name>
</gene>
<dbReference type="SUPFAM" id="SSF51206">
    <property type="entry name" value="cAMP-binding domain-like"/>
    <property type="match status" value="2"/>
</dbReference>